<dbReference type="InterPro" id="IPR001482">
    <property type="entry name" value="T2SS/T4SS_dom"/>
</dbReference>
<dbReference type="AlphaFoldDB" id="A0A1W6KFV0"/>
<evidence type="ECO:0000259" key="3">
    <source>
        <dbReference type="Pfam" id="PF00437"/>
    </source>
</evidence>
<reference evidence="4 5" key="1">
    <citation type="submission" date="2017-04" db="EMBL/GenBank/DDBJ databases">
        <title>Genome Sequence of Marinobacter salarius strain SMR5 Isolated from a culture of the Diatom Skeletonema marinoi.</title>
        <authorList>
            <person name="Topel M."/>
            <person name="Pinder M.I.M."/>
            <person name="Johansson O.N."/>
            <person name="Kourtchenko O."/>
            <person name="Godhe A."/>
            <person name="Clarke A.K."/>
        </authorList>
    </citation>
    <scope>NUCLEOTIDE SEQUENCE [LARGE SCALE GENOMIC DNA]</scope>
    <source>
        <strain evidence="4 5">SMR5</strain>
        <plasmid evidence="5">Plasmid psmr5</plasmid>
    </source>
</reference>
<dbReference type="InterPro" id="IPR050921">
    <property type="entry name" value="T4SS_GSP_E_ATPase"/>
</dbReference>
<dbReference type="RefSeq" id="WP_085682164.1">
    <property type="nucleotide sequence ID" value="NZ_CP020932.1"/>
</dbReference>
<geneLocation type="plasmid" evidence="5">
    <name>psmr5</name>
</geneLocation>
<evidence type="ECO:0000313" key="4">
    <source>
        <dbReference type="EMBL" id="ARM86202.1"/>
    </source>
</evidence>
<feature type="region of interest" description="Disordered" evidence="2">
    <location>
        <begin position="372"/>
        <end position="395"/>
    </location>
</feature>
<gene>
    <name evidence="4" type="primary">pilT</name>
    <name evidence="4" type="ORF">MARSALSMR5_04182</name>
</gene>
<comment type="similarity">
    <text evidence="1">Belongs to the GSP E family.</text>
</comment>
<keyword evidence="4" id="KW-0614">Plasmid</keyword>
<sequence>MSDKESIPQINDEHPFTIEKWNQALITLYEWGIDDVLLQDGEILAVQRKGRIIDVGTRPMDLESVEFILNGMYKASAAATLQKGDDHNFTYPVRKDRNDTYRFRVNGTAAMGMYGSPVGIDITMRSIAQVPPTLEELKIPLDLERNLFPRTGCVIIGGATGSGKTTKLGAIVRSILTAKEGRRVLTYESPIEFDFRAIPNRTGRIAQSDVYIMLKNYAHATANSLRRHPNDIILGEARDAETIAGAIHNAETGHRVYSTVHVNSVGEMLTRMANVFPSDERAKAIAGLIGSARTLIYQDLAPTVDGGRCAVREYLVITDGMRRILYDTPEAKITKVMTEFVELYGRPLMRDVEEHFEAGRIDLGTYERYRAERSGMGSEGDDSGARANMAPMSGDDQARVLFGEGEVHS</sequence>
<dbReference type="InterPro" id="IPR027417">
    <property type="entry name" value="P-loop_NTPase"/>
</dbReference>
<dbReference type="Gene3D" id="3.40.50.300">
    <property type="entry name" value="P-loop containing nucleotide triphosphate hydrolases"/>
    <property type="match status" value="1"/>
</dbReference>
<dbReference type="PANTHER" id="PTHR30486">
    <property type="entry name" value="TWITCHING MOTILITY PROTEIN PILT"/>
    <property type="match status" value="1"/>
</dbReference>
<dbReference type="PANTHER" id="PTHR30486:SF6">
    <property type="entry name" value="TYPE IV PILUS RETRACTATION ATPASE PILT"/>
    <property type="match status" value="1"/>
</dbReference>
<dbReference type="EMBL" id="CP020932">
    <property type="protein sequence ID" value="ARM86202.1"/>
    <property type="molecule type" value="Genomic_DNA"/>
</dbReference>
<dbReference type="GeneID" id="77258083"/>
<proteinExistence type="inferred from homology"/>
<evidence type="ECO:0000313" key="5">
    <source>
        <dbReference type="Proteomes" id="UP000193100"/>
    </source>
</evidence>
<dbReference type="Pfam" id="PF00437">
    <property type="entry name" value="T2SSE"/>
    <property type="match status" value="1"/>
</dbReference>
<evidence type="ECO:0000256" key="1">
    <source>
        <dbReference type="ARBA" id="ARBA00006611"/>
    </source>
</evidence>
<dbReference type="Gene3D" id="3.30.450.90">
    <property type="match status" value="1"/>
</dbReference>
<name>A0A1W6KFV0_9GAMM</name>
<dbReference type="SUPFAM" id="SSF52540">
    <property type="entry name" value="P-loop containing nucleoside triphosphate hydrolases"/>
    <property type="match status" value="1"/>
</dbReference>
<protein>
    <submittedName>
        <fullName evidence="4">Twitching mobility protein</fullName>
    </submittedName>
</protein>
<dbReference type="Proteomes" id="UP000193100">
    <property type="component" value="Plasmid pSMR5"/>
</dbReference>
<evidence type="ECO:0000256" key="2">
    <source>
        <dbReference type="SAM" id="MobiDB-lite"/>
    </source>
</evidence>
<organism evidence="4 5">
    <name type="scientific">Marinobacter salarius</name>
    <dbReference type="NCBI Taxonomy" id="1420917"/>
    <lineage>
        <taxon>Bacteria</taxon>
        <taxon>Pseudomonadati</taxon>
        <taxon>Pseudomonadota</taxon>
        <taxon>Gammaproteobacteria</taxon>
        <taxon>Pseudomonadales</taxon>
        <taxon>Marinobacteraceae</taxon>
        <taxon>Marinobacter</taxon>
    </lineage>
</organism>
<accession>A0A1W6KFV0</accession>
<feature type="domain" description="Bacterial type II secretion system protein E" evidence="3">
    <location>
        <begin position="142"/>
        <end position="275"/>
    </location>
</feature>
<dbReference type="GO" id="GO:0016887">
    <property type="term" value="F:ATP hydrolysis activity"/>
    <property type="evidence" value="ECO:0007669"/>
    <property type="project" value="InterPro"/>
</dbReference>